<reference evidence="1" key="1">
    <citation type="journal article" date="2023" name="G3 (Bethesda)">
        <title>A reference genome for the long-term kleptoplast-retaining sea slug Elysia crispata morphotype clarki.</title>
        <authorList>
            <person name="Eastman K.E."/>
            <person name="Pendleton A.L."/>
            <person name="Shaikh M.A."/>
            <person name="Suttiyut T."/>
            <person name="Ogas R."/>
            <person name="Tomko P."/>
            <person name="Gavelis G."/>
            <person name="Widhalm J.R."/>
            <person name="Wisecaver J.H."/>
        </authorList>
    </citation>
    <scope>NUCLEOTIDE SEQUENCE</scope>
    <source>
        <strain evidence="1">ECLA1</strain>
    </source>
</reference>
<proteinExistence type="predicted"/>
<name>A0AAE0YFX2_9GAST</name>
<keyword evidence="2" id="KW-1185">Reference proteome</keyword>
<evidence type="ECO:0000313" key="1">
    <source>
        <dbReference type="EMBL" id="KAK3743274.1"/>
    </source>
</evidence>
<sequence length="72" mass="8043">MRRADIYVSSDSAGLLEPILRFNESKIAGFDQLFNSCTSLVIPLRPRSYSSAIEERCEKTIMDAPCPLPQGH</sequence>
<dbReference type="Proteomes" id="UP001283361">
    <property type="component" value="Unassembled WGS sequence"/>
</dbReference>
<comment type="caution">
    <text evidence="1">The sequence shown here is derived from an EMBL/GenBank/DDBJ whole genome shotgun (WGS) entry which is preliminary data.</text>
</comment>
<dbReference type="EMBL" id="JAWDGP010006320">
    <property type="protein sequence ID" value="KAK3743274.1"/>
    <property type="molecule type" value="Genomic_DNA"/>
</dbReference>
<dbReference type="AlphaFoldDB" id="A0AAE0YFX2"/>
<evidence type="ECO:0000313" key="2">
    <source>
        <dbReference type="Proteomes" id="UP001283361"/>
    </source>
</evidence>
<gene>
    <name evidence="1" type="ORF">RRG08_019248</name>
</gene>
<protein>
    <submittedName>
        <fullName evidence="1">Uncharacterized protein</fullName>
    </submittedName>
</protein>
<accession>A0AAE0YFX2</accession>
<organism evidence="1 2">
    <name type="scientific">Elysia crispata</name>
    <name type="common">lettuce slug</name>
    <dbReference type="NCBI Taxonomy" id="231223"/>
    <lineage>
        <taxon>Eukaryota</taxon>
        <taxon>Metazoa</taxon>
        <taxon>Spiralia</taxon>
        <taxon>Lophotrochozoa</taxon>
        <taxon>Mollusca</taxon>
        <taxon>Gastropoda</taxon>
        <taxon>Heterobranchia</taxon>
        <taxon>Euthyneura</taxon>
        <taxon>Panpulmonata</taxon>
        <taxon>Sacoglossa</taxon>
        <taxon>Placobranchoidea</taxon>
        <taxon>Plakobranchidae</taxon>
        <taxon>Elysia</taxon>
    </lineage>
</organism>